<dbReference type="PANTHER" id="PTHR34139">
    <property type="entry name" value="UPF0331 PROTEIN MJ0127"/>
    <property type="match status" value="1"/>
</dbReference>
<dbReference type="Proteomes" id="UP000055014">
    <property type="component" value="Unassembled WGS sequence"/>
</dbReference>
<dbReference type="GO" id="GO:0016787">
    <property type="term" value="F:hydrolase activity"/>
    <property type="evidence" value="ECO:0007669"/>
    <property type="project" value="UniProtKB-KW"/>
</dbReference>
<keyword evidence="2" id="KW-1277">Toxin-antitoxin system</keyword>
<dbReference type="InterPro" id="IPR037038">
    <property type="entry name" value="HepT-like_sf"/>
</dbReference>
<gene>
    <name evidence="7" type="ORF">XE02_0971</name>
</gene>
<evidence type="ECO:0000313" key="7">
    <source>
        <dbReference type="EMBL" id="KUK89562.1"/>
    </source>
</evidence>
<evidence type="ECO:0000256" key="2">
    <source>
        <dbReference type="ARBA" id="ARBA00022649"/>
    </source>
</evidence>
<evidence type="ECO:0000256" key="4">
    <source>
        <dbReference type="ARBA" id="ARBA00022741"/>
    </source>
</evidence>
<sequence length="56" mass="6582">PKEITDNYPEIPWRSIAGMRDILIHEYFGVNMNLVWNTIQKELLPLRTAAQKIIDD</sequence>
<comment type="caution">
    <text evidence="7">The sequence shown here is derived from an EMBL/GenBank/DDBJ whole genome shotgun (WGS) entry which is preliminary data.</text>
</comment>
<dbReference type="PANTHER" id="PTHR34139:SF1">
    <property type="entry name" value="RNASE MJ1380-RELATED"/>
    <property type="match status" value="1"/>
</dbReference>
<dbReference type="InterPro" id="IPR051813">
    <property type="entry name" value="HepT_RNase_toxin"/>
</dbReference>
<dbReference type="GO" id="GO:0000166">
    <property type="term" value="F:nucleotide binding"/>
    <property type="evidence" value="ECO:0007669"/>
    <property type="project" value="UniProtKB-KW"/>
</dbReference>
<organism evidence="7 8">
    <name type="scientific">Mesotoga infera</name>
    <dbReference type="NCBI Taxonomy" id="1236046"/>
    <lineage>
        <taxon>Bacteria</taxon>
        <taxon>Thermotogati</taxon>
        <taxon>Thermotogota</taxon>
        <taxon>Thermotogae</taxon>
        <taxon>Kosmotogales</taxon>
        <taxon>Kosmotogaceae</taxon>
        <taxon>Mesotoga</taxon>
    </lineage>
</organism>
<keyword evidence="3" id="KW-0540">Nuclease</keyword>
<dbReference type="GO" id="GO:0004540">
    <property type="term" value="F:RNA nuclease activity"/>
    <property type="evidence" value="ECO:0007669"/>
    <property type="project" value="InterPro"/>
</dbReference>
<dbReference type="GO" id="GO:0110001">
    <property type="term" value="C:toxin-antitoxin complex"/>
    <property type="evidence" value="ECO:0007669"/>
    <property type="project" value="InterPro"/>
</dbReference>
<dbReference type="PATRIC" id="fig|1236046.5.peg.710"/>
<feature type="non-terminal residue" evidence="7">
    <location>
        <position position="1"/>
    </location>
</feature>
<keyword evidence="4" id="KW-0547">Nucleotide-binding</keyword>
<name>A0A124G158_9BACT</name>
<dbReference type="Pfam" id="PF01934">
    <property type="entry name" value="HepT-like"/>
    <property type="match status" value="1"/>
</dbReference>
<keyword evidence="1" id="KW-0597">Phosphoprotein</keyword>
<evidence type="ECO:0000256" key="6">
    <source>
        <dbReference type="ARBA" id="ARBA00024207"/>
    </source>
</evidence>
<evidence type="ECO:0008006" key="9">
    <source>
        <dbReference type="Google" id="ProtNLM"/>
    </source>
</evidence>
<keyword evidence="5" id="KW-0378">Hydrolase</keyword>
<evidence type="ECO:0000313" key="8">
    <source>
        <dbReference type="Proteomes" id="UP000055014"/>
    </source>
</evidence>
<accession>A0A124G158</accession>
<dbReference type="EMBL" id="LGGW01000082">
    <property type="protein sequence ID" value="KUK89562.1"/>
    <property type="molecule type" value="Genomic_DNA"/>
</dbReference>
<evidence type="ECO:0000256" key="3">
    <source>
        <dbReference type="ARBA" id="ARBA00022722"/>
    </source>
</evidence>
<dbReference type="AlphaFoldDB" id="A0A124G158"/>
<dbReference type="Gene3D" id="1.20.120.580">
    <property type="entry name" value="bsu32300-like"/>
    <property type="match status" value="1"/>
</dbReference>
<evidence type="ECO:0000256" key="1">
    <source>
        <dbReference type="ARBA" id="ARBA00022553"/>
    </source>
</evidence>
<evidence type="ECO:0000256" key="5">
    <source>
        <dbReference type="ARBA" id="ARBA00022801"/>
    </source>
</evidence>
<reference evidence="8" key="1">
    <citation type="journal article" date="2015" name="MBio">
        <title>Genome-Resolved Metagenomic Analysis Reveals Roles for Candidate Phyla and Other Microbial Community Members in Biogeochemical Transformations in Oil Reservoirs.</title>
        <authorList>
            <person name="Hu P."/>
            <person name="Tom L."/>
            <person name="Singh A."/>
            <person name="Thomas B.C."/>
            <person name="Baker B.J."/>
            <person name="Piceno Y.M."/>
            <person name="Andersen G.L."/>
            <person name="Banfield J.F."/>
        </authorList>
    </citation>
    <scope>NUCLEOTIDE SEQUENCE [LARGE SCALE GENOMIC DNA]</scope>
</reference>
<protein>
    <recommendedName>
        <fullName evidence="9">DUF86 domain-containing protein</fullName>
    </recommendedName>
</protein>
<dbReference type="InterPro" id="IPR008201">
    <property type="entry name" value="HepT-like"/>
</dbReference>
<comment type="similarity">
    <text evidence="6">Belongs to the HepT RNase toxin family.</text>
</comment>
<proteinExistence type="inferred from homology"/>